<dbReference type="EMBL" id="CP040749">
    <property type="protein sequence ID" value="QCX40592.1"/>
    <property type="molecule type" value="Genomic_DNA"/>
</dbReference>
<dbReference type="RefSeq" id="WP_138951726.1">
    <property type="nucleotide sequence ID" value="NZ_CP040749.1"/>
</dbReference>
<proteinExistence type="predicted"/>
<evidence type="ECO:0008006" key="3">
    <source>
        <dbReference type="Google" id="ProtNLM"/>
    </source>
</evidence>
<dbReference type="AlphaFoldDB" id="A0A5B7U0W6"/>
<evidence type="ECO:0000313" key="1">
    <source>
        <dbReference type="EMBL" id="QCX40592.1"/>
    </source>
</evidence>
<name>A0A5B7U0W6_9FLAO</name>
<keyword evidence="2" id="KW-1185">Reference proteome</keyword>
<protein>
    <recommendedName>
        <fullName evidence="3">STAS/SEC14 domain-containing protein</fullName>
    </recommendedName>
</protein>
<dbReference type="KEGG" id="fbe:FF125_19910"/>
<sequence>MEIKFSIEPEFLEVQLNGSFTQDAFVDFLRLLGKKDSENIYIDASKLQNTNLTYQERFDIVNVSLANLNFAAKIAIVWPKRDINHFIIDNMQRHGHAIQIFSEINKAKSWLLKK</sequence>
<dbReference type="Proteomes" id="UP000306229">
    <property type="component" value="Chromosome"/>
</dbReference>
<accession>A0A5B7U0W6</accession>
<reference evidence="1 2" key="1">
    <citation type="submission" date="2019-05" db="EMBL/GenBank/DDBJ databases">
        <title>Algicella ahnfeltiae gen. nov., sp. nov., a novel marine bacterium of the family Flavobacteriaceae isolated from a red alga.</title>
        <authorList>
            <person name="Nedashkovskaya O.I."/>
            <person name="Kukhlevskiy A.D."/>
            <person name="Kim S.-G."/>
            <person name="Zhukova N.V."/>
            <person name="Mikhailov V.V."/>
        </authorList>
    </citation>
    <scope>NUCLEOTIDE SEQUENCE [LARGE SCALE GENOMIC DNA]</scope>
    <source>
        <strain evidence="1 2">10Alg115</strain>
    </source>
</reference>
<dbReference type="OrthoDB" id="1440457at2"/>
<organism evidence="1 2">
    <name type="scientific">Aureibaculum algae</name>
    <dbReference type="NCBI Taxonomy" id="2584122"/>
    <lineage>
        <taxon>Bacteria</taxon>
        <taxon>Pseudomonadati</taxon>
        <taxon>Bacteroidota</taxon>
        <taxon>Flavobacteriia</taxon>
        <taxon>Flavobacteriales</taxon>
        <taxon>Flavobacteriaceae</taxon>
        <taxon>Aureibaculum</taxon>
    </lineage>
</organism>
<gene>
    <name evidence="1" type="ORF">FF125_19910</name>
</gene>
<evidence type="ECO:0000313" key="2">
    <source>
        <dbReference type="Proteomes" id="UP000306229"/>
    </source>
</evidence>